<dbReference type="InterPro" id="IPR011234">
    <property type="entry name" value="Fumarylacetoacetase-like_C"/>
</dbReference>
<proteinExistence type="inferred from homology"/>
<evidence type="ECO:0000313" key="4">
    <source>
        <dbReference type="EMBL" id="GJJ78868.1"/>
    </source>
</evidence>
<gene>
    <name evidence="4" type="ORF">EMPS_11227</name>
</gene>
<evidence type="ECO:0000256" key="2">
    <source>
        <dbReference type="ARBA" id="ARBA00022723"/>
    </source>
</evidence>
<dbReference type="Proteomes" id="UP000827284">
    <property type="component" value="Unassembled WGS sequence"/>
</dbReference>
<dbReference type="GO" id="GO:0005739">
    <property type="term" value="C:mitochondrion"/>
    <property type="evidence" value="ECO:0007669"/>
    <property type="project" value="TreeGrafter"/>
</dbReference>
<name>A0A9P3HLT1_9FUNG</name>
<dbReference type="SUPFAM" id="SSF56529">
    <property type="entry name" value="FAH"/>
    <property type="match status" value="1"/>
</dbReference>
<comment type="caution">
    <text evidence="4">The sequence shown here is derived from an EMBL/GenBank/DDBJ whole genome shotgun (WGS) entry which is preliminary data.</text>
</comment>
<dbReference type="GO" id="GO:0018773">
    <property type="term" value="F:acetylpyruvate hydrolase activity"/>
    <property type="evidence" value="ECO:0007669"/>
    <property type="project" value="TreeGrafter"/>
</dbReference>
<dbReference type="OrthoDB" id="74910at2759"/>
<comment type="similarity">
    <text evidence="1">Belongs to the FAH family.</text>
</comment>
<evidence type="ECO:0000256" key="1">
    <source>
        <dbReference type="ARBA" id="ARBA00010211"/>
    </source>
</evidence>
<organism evidence="4 5">
    <name type="scientific">Entomortierella parvispora</name>
    <dbReference type="NCBI Taxonomy" id="205924"/>
    <lineage>
        <taxon>Eukaryota</taxon>
        <taxon>Fungi</taxon>
        <taxon>Fungi incertae sedis</taxon>
        <taxon>Mucoromycota</taxon>
        <taxon>Mortierellomycotina</taxon>
        <taxon>Mortierellomycetes</taxon>
        <taxon>Mortierellales</taxon>
        <taxon>Mortierellaceae</taxon>
        <taxon>Entomortierella</taxon>
    </lineage>
</organism>
<dbReference type="Gene3D" id="3.90.850.10">
    <property type="entry name" value="Fumarylacetoacetase-like, C-terminal domain"/>
    <property type="match status" value="1"/>
</dbReference>
<dbReference type="FunFam" id="3.90.850.10:FF:000003">
    <property type="entry name" value="Fumarylacetoacetate hydrolase domain-containing 1"/>
    <property type="match status" value="1"/>
</dbReference>
<dbReference type="EMBL" id="BQFW01000015">
    <property type="protein sequence ID" value="GJJ78868.1"/>
    <property type="molecule type" value="Genomic_DNA"/>
</dbReference>
<evidence type="ECO:0000259" key="3">
    <source>
        <dbReference type="Pfam" id="PF01557"/>
    </source>
</evidence>
<accession>A0A9P3HLT1</accession>
<dbReference type="GO" id="GO:0019752">
    <property type="term" value="P:carboxylic acid metabolic process"/>
    <property type="evidence" value="ECO:0007669"/>
    <property type="project" value="UniProtKB-ARBA"/>
</dbReference>
<evidence type="ECO:0000313" key="5">
    <source>
        <dbReference type="Proteomes" id="UP000827284"/>
    </source>
</evidence>
<reference evidence="4" key="1">
    <citation type="submission" date="2021-11" db="EMBL/GenBank/DDBJ databases">
        <authorList>
            <person name="Herlambang A."/>
            <person name="Guo Y."/>
            <person name="Takashima Y."/>
            <person name="Nishizawa T."/>
        </authorList>
    </citation>
    <scope>NUCLEOTIDE SEQUENCE</scope>
    <source>
        <strain evidence="4">E1425</strain>
    </source>
</reference>
<protein>
    <submittedName>
        <fullName evidence="4">Acylpyruvate hydrolase</fullName>
    </submittedName>
</protein>
<reference evidence="4" key="2">
    <citation type="journal article" date="2022" name="Microbiol. Resour. Announc.">
        <title>Whole-Genome Sequence of Entomortierella parvispora E1425, a Mucoromycotan Fungus Associated with Burkholderiaceae-Related Endosymbiotic Bacteria.</title>
        <authorList>
            <person name="Herlambang A."/>
            <person name="Guo Y."/>
            <person name="Takashima Y."/>
            <person name="Narisawa K."/>
            <person name="Ohta H."/>
            <person name="Nishizawa T."/>
        </authorList>
    </citation>
    <scope>NUCLEOTIDE SEQUENCE</scope>
    <source>
        <strain evidence="4">E1425</strain>
    </source>
</reference>
<dbReference type="AlphaFoldDB" id="A0A9P3HLT1"/>
<dbReference type="InterPro" id="IPR036663">
    <property type="entry name" value="Fumarylacetoacetase_C_sf"/>
</dbReference>
<keyword evidence="2" id="KW-0479">Metal-binding</keyword>
<dbReference type="GO" id="GO:0046872">
    <property type="term" value="F:metal ion binding"/>
    <property type="evidence" value="ECO:0007669"/>
    <property type="project" value="UniProtKB-KW"/>
</dbReference>
<sequence length="221" mass="24315">MVAQDFIRTGRKIIAIGRNYAEHAKELNNAVPTSPFFFLKPTSSYITDGQSIEIPDGSEVHHELELAVVIGKEGRDIKAKDANEYIAGYALSLDMTARDIQEKAKKMGRPWSASKGYDTFTPIGSFIPKANIPDHHSVDLLLQIDGVTKQQGNTRDMIFGIPELIENVSSIMRLEEGDVILTGTPKGVGRVLPGETITCELAYEGKTLSKLTFPAIDRVRV</sequence>
<dbReference type="PANTHER" id="PTHR11820">
    <property type="entry name" value="ACYLPYRUVASE"/>
    <property type="match status" value="1"/>
</dbReference>
<feature type="domain" description="Fumarylacetoacetase-like C-terminal" evidence="3">
    <location>
        <begin position="12"/>
        <end position="202"/>
    </location>
</feature>
<keyword evidence="4" id="KW-0378">Hydrolase</keyword>
<dbReference type="PANTHER" id="PTHR11820:SF7">
    <property type="entry name" value="ACYLPYRUVASE FAHD1, MITOCHONDRIAL"/>
    <property type="match status" value="1"/>
</dbReference>
<keyword evidence="5" id="KW-1185">Reference proteome</keyword>
<dbReference type="Pfam" id="PF01557">
    <property type="entry name" value="FAA_hydrolase"/>
    <property type="match status" value="1"/>
</dbReference>